<reference evidence="2 3" key="1">
    <citation type="journal article" date="2023" name="Plants (Basel)">
        <title>Bridging the Gap: Combining Genomics and Transcriptomics Approaches to Understand Stylosanthes scabra, an Orphan Legume from the Brazilian Caatinga.</title>
        <authorList>
            <person name="Ferreira-Neto J.R.C."/>
            <person name="da Silva M.D."/>
            <person name="Binneck E."/>
            <person name="de Melo N.F."/>
            <person name="da Silva R.H."/>
            <person name="de Melo A.L.T.M."/>
            <person name="Pandolfi V."/>
            <person name="Bustamante F.O."/>
            <person name="Brasileiro-Vidal A.C."/>
            <person name="Benko-Iseppon A.M."/>
        </authorList>
    </citation>
    <scope>NUCLEOTIDE SEQUENCE [LARGE SCALE GENOMIC DNA]</scope>
    <source>
        <tissue evidence="2">Leaves</tissue>
    </source>
</reference>
<dbReference type="EMBL" id="JASCZI010092676">
    <property type="protein sequence ID" value="MED6152656.1"/>
    <property type="molecule type" value="Genomic_DNA"/>
</dbReference>
<accession>A0ABU6TUV2</accession>
<keyword evidence="3" id="KW-1185">Reference proteome</keyword>
<protein>
    <submittedName>
        <fullName evidence="2">Uncharacterized protein</fullName>
    </submittedName>
</protein>
<evidence type="ECO:0000256" key="1">
    <source>
        <dbReference type="SAM" id="Phobius"/>
    </source>
</evidence>
<dbReference type="Proteomes" id="UP001341840">
    <property type="component" value="Unassembled WGS sequence"/>
</dbReference>
<proteinExistence type="predicted"/>
<comment type="caution">
    <text evidence="2">The sequence shown here is derived from an EMBL/GenBank/DDBJ whole genome shotgun (WGS) entry which is preliminary data.</text>
</comment>
<keyword evidence="1" id="KW-0472">Membrane</keyword>
<evidence type="ECO:0000313" key="3">
    <source>
        <dbReference type="Proteomes" id="UP001341840"/>
    </source>
</evidence>
<keyword evidence="1" id="KW-1133">Transmembrane helix</keyword>
<name>A0ABU6TUV2_9FABA</name>
<feature type="transmembrane region" description="Helical" evidence="1">
    <location>
        <begin position="51"/>
        <end position="74"/>
    </location>
</feature>
<evidence type="ECO:0000313" key="2">
    <source>
        <dbReference type="EMBL" id="MED6152656.1"/>
    </source>
</evidence>
<keyword evidence="1" id="KW-0812">Transmembrane</keyword>
<feature type="non-terminal residue" evidence="2">
    <location>
        <position position="1"/>
    </location>
</feature>
<organism evidence="2 3">
    <name type="scientific">Stylosanthes scabra</name>
    <dbReference type="NCBI Taxonomy" id="79078"/>
    <lineage>
        <taxon>Eukaryota</taxon>
        <taxon>Viridiplantae</taxon>
        <taxon>Streptophyta</taxon>
        <taxon>Embryophyta</taxon>
        <taxon>Tracheophyta</taxon>
        <taxon>Spermatophyta</taxon>
        <taxon>Magnoliopsida</taxon>
        <taxon>eudicotyledons</taxon>
        <taxon>Gunneridae</taxon>
        <taxon>Pentapetalae</taxon>
        <taxon>rosids</taxon>
        <taxon>fabids</taxon>
        <taxon>Fabales</taxon>
        <taxon>Fabaceae</taxon>
        <taxon>Papilionoideae</taxon>
        <taxon>50 kb inversion clade</taxon>
        <taxon>dalbergioids sensu lato</taxon>
        <taxon>Dalbergieae</taxon>
        <taxon>Pterocarpus clade</taxon>
        <taxon>Stylosanthes</taxon>
    </lineage>
</organism>
<sequence length="109" mass="12179">ELIRSVIIANPTGPVLVPNHYRTHFPEDDTLIAPNVYVLFSIYNMGVSSFLIWYAGTLALVTPMACTTPVVGYCRKPGRQPAGPHYHFGSRYVITVTFFLLTRGSKLYT</sequence>
<gene>
    <name evidence="2" type="ORF">PIB30_094128</name>
</gene>